<dbReference type="AlphaFoldDB" id="O81431"/>
<name>O81431_ARATH</name>
<sequence length="213" mass="24478">MRTSREYPKWIVDSHIWETMCAYWDSEEAIGKSLTYSKARMSDSNGLNGTYVDRKAEKIVQNYEQILQQELSEMEAETSNVSDGESRPWELTTNELTVIFLEFKADSRGNYYGVGSFNDSLPDLVTGKRKLLGDSSSFVALQEQVKEAQQKIEEQAAYNARREAEQTKAVAEQKDKLEHFSSTLWRLIHLNQLQNLSHLQLILKLLLPLSKHS</sequence>
<accession>O81431</accession>
<dbReference type="InterPro" id="IPR004252">
    <property type="entry name" value="Probable_transposase_24"/>
</dbReference>
<gene>
    <name evidence="1" type="primary">T24H24.20</name>
    <name evidence="2" type="ordered locus">At4g04100</name>
</gene>
<evidence type="ECO:0000313" key="2">
    <source>
        <dbReference type="EMBL" id="CAB77878.1"/>
    </source>
</evidence>
<dbReference type="EMBL" id="AL161499">
    <property type="protein sequence ID" value="CAB77878.1"/>
    <property type="molecule type" value="Genomic_DNA"/>
</dbReference>
<reference evidence="1" key="3">
    <citation type="submission" date="1998-08" db="EMBL/GenBank/DDBJ databases">
        <authorList>
            <person name="Waterston R."/>
        </authorList>
    </citation>
    <scope>NUCLEOTIDE SEQUENCE</scope>
</reference>
<organism evidence="1">
    <name type="scientific">Arabidopsis thaliana</name>
    <name type="common">Mouse-ear cress</name>
    <dbReference type="NCBI Taxonomy" id="3702"/>
    <lineage>
        <taxon>Eukaryota</taxon>
        <taxon>Viridiplantae</taxon>
        <taxon>Streptophyta</taxon>
        <taxon>Embryophyta</taxon>
        <taxon>Tracheophyta</taxon>
        <taxon>Spermatophyta</taxon>
        <taxon>Magnoliopsida</taxon>
        <taxon>eudicotyledons</taxon>
        <taxon>Gunneridae</taxon>
        <taxon>Pentapetalae</taxon>
        <taxon>rosids</taxon>
        <taxon>malvids</taxon>
        <taxon>Brassicales</taxon>
        <taxon>Brassicaceae</taxon>
        <taxon>Camelineae</taxon>
        <taxon>Arabidopsis</taxon>
    </lineage>
</organism>
<reference evidence="1" key="1">
    <citation type="submission" date="1998-07" db="EMBL/GenBank/DDBJ databases">
        <title>The A. thaliana Genome Sequencing Project.</title>
        <authorList>
            <person name="WashU"/>
        </authorList>
    </citation>
    <scope>NUCLEOTIDE SEQUENCE</scope>
</reference>
<proteinExistence type="predicted"/>
<evidence type="ECO:0000313" key="1">
    <source>
        <dbReference type="EMBL" id="AAC28211.1"/>
    </source>
</evidence>
<protein>
    <submittedName>
        <fullName evidence="1">T24H24.20 protein</fullName>
    </submittedName>
</protein>
<reference evidence="2" key="5">
    <citation type="submission" date="2000-03" db="EMBL/GenBank/DDBJ databases">
        <authorList>
            <person name="EU Arabidopsis sequencing project"/>
        </authorList>
    </citation>
    <scope>NUCLEOTIDE SEQUENCE</scope>
</reference>
<reference evidence="1" key="2">
    <citation type="submission" date="1998-07" db="EMBL/GenBank/DDBJ databases">
        <title>The sequence of A. thaliana T24H24.</title>
        <authorList>
            <person name="Courtney L."/>
            <person name="Stoneking T."/>
            <person name="Langston Y."/>
            <person name="Mead K."/>
        </authorList>
    </citation>
    <scope>NUCLEOTIDE SEQUENCE</scope>
</reference>
<dbReference type="EMBL" id="AF075598">
    <property type="protein sequence ID" value="AAC28211.1"/>
    <property type="molecule type" value="Genomic_DNA"/>
</dbReference>
<reference evidence="2" key="6">
    <citation type="submission" date="2000-03" db="EMBL/GenBank/DDBJ databases">
        <authorList>
            <person name="Lamar B."/>
            <person name="Stoneking T."/>
            <person name="Stumpf J."/>
            <person name="Mewes H.W."/>
            <person name="Lemcke K."/>
            <person name="Mayer K.F.X."/>
        </authorList>
    </citation>
    <scope>NUCLEOTIDE SEQUENCE</scope>
</reference>
<reference key="4">
    <citation type="journal article" date="1999" name="Nature">
        <title>Sequence and analysis of chromosome 4 of the plant Arabidopsis thaliana.</title>
        <authorList>
            <consortium name="EU"/>
            <consortium name="CSHL and WU Arabidopsis Sequencing Project"/>
            <person name="Mayer K."/>
            <person name="Schuller C."/>
            <person name="Wambutt R."/>
            <person name="Murphy G."/>
            <person name="Volckaert G."/>
            <person name="Pohl T."/>
            <person name="Dusterhoft A."/>
            <person name="Stiekema W."/>
            <person name="Entian K.D."/>
            <person name="Terryn N."/>
            <person name="Harris B."/>
            <person name="Ansorge W."/>
            <person name="Brandt P."/>
            <person name="Grivell L."/>
            <person name="Rieger M."/>
            <person name="Weichselgartner M."/>
            <person name="de Simone V."/>
            <person name="Obermaier B."/>
            <person name="Mache R."/>
            <person name="Muller M."/>
            <person name="Kreis M."/>
            <person name="Delseny M."/>
            <person name="Puigdomenech P."/>
            <person name="Watson M."/>
            <person name="Schmidtheini T."/>
            <person name="Reichert B."/>
            <person name="Portatelle D."/>
            <person name="Perez-Alonso M."/>
            <person name="Boutry M."/>
            <person name="Bancroft I."/>
            <person name="Vos P."/>
            <person name="Hoheisel J."/>
            <person name="Zimmermann W."/>
            <person name="Wedler H."/>
            <person name="Ridley P."/>
            <person name="Langham S.A."/>
            <person name="McCullagh B."/>
            <person name="Bilham L."/>
            <person name="Robben J."/>
            <person name="Van der Schueren J."/>
            <person name="Grymonprez B."/>
            <person name="Chuang Y.J."/>
            <person name="Vandenbussche F."/>
            <person name="Braeken M."/>
            <person name="Weltjens I."/>
            <person name="Voet M."/>
            <person name="Bastiaens I."/>
            <person name="Aert R."/>
            <person name="Defoor E."/>
            <person name="Weitzenegger T."/>
            <person name="Bothe G."/>
            <person name="Ramsperger U."/>
            <person name="Hilbert H."/>
            <person name="Braun M."/>
            <person name="Holzer E."/>
            <person name="Brandt A."/>
            <person name="Peters S."/>
            <person name="van Staveren M."/>
            <person name="Dirske W."/>
            <person name="Mooijman P."/>
            <person name="Klein Lankhorst R."/>
            <person name="Rose M."/>
            <person name="Hauf J."/>
            <person name="Kotter P."/>
            <person name="Berneiser S."/>
            <person name="Hempel S."/>
            <person name="Feldpausch M."/>
            <person name="Lamberth S."/>
            <person name="Van den Daele H."/>
            <person name="De Keyser A."/>
            <person name="Buysshaert C."/>
            <person name="Gielen J."/>
            <person name="Villarroel R."/>
            <person name="De Clercq R."/>
            <person name="Van Montagu M."/>
            <person name="Rogers J."/>
            <person name="Cronin A."/>
            <person name="Quail M."/>
            <person name="Bray-Allen S."/>
            <person name="Clark L."/>
            <person name="Doggett J."/>
            <person name="Hall S."/>
            <person name="Kay M."/>
            <person name="Lennard N."/>
            <person name="McLay K."/>
            <person name="Mayes R."/>
            <person name="Pettett A."/>
            <person name="Rajandream M.A."/>
            <person name="Lyne M."/>
            <person name="Benes V."/>
            <person name="Rechmann S."/>
            <person name="Borkova D."/>
            <person name="Blocker H."/>
            <person name="Scharfe M."/>
            <person name="Grimm M."/>
            <person name="Lohnert T.H."/>
            <person name="Dose S."/>
            <person name="de Haan M."/>
            <person name="Maarse A."/>
            <person name="Schafer M."/>
            <person name="Muller-Auer S."/>
            <person name="Gabel C."/>
            <person name="Fuchs M."/>
            <person name="Fartmann B."/>
            <person name="Granderath K."/>
            <person name="Dauner D."/>
            <person name="Herzl A."/>
            <person name="Neumann S."/>
            <person name="Argiriou A."/>
            <person name="Vitale D."/>
            <person name="Liguori R."/>
            <person name="Piravandi E."/>
            <person name="Massenet O."/>
            <person name="Quigley F."/>
            <person name="Clabauld G."/>
            <person name="Mundlein A."/>
            <person name="Felber R."/>
            <person name="Schnabl S."/>
            <person name="Hiller R."/>
            <person name="Schmidt W."/>
            <person name="Lecharny A."/>
            <person name="Aubourg S."/>
            <person name="Chefdor F."/>
            <person name="Cooke R."/>
            <person name="Berger C."/>
            <person name="Montfort A."/>
            <person name="Casacuberta E."/>
            <person name="Gibbons T."/>
            <person name="Weber N."/>
            <person name="Vandenbol M."/>
            <person name="Bargues M."/>
            <person name="Terol J."/>
            <person name="Torres A."/>
            <person name="Perez-Perez A."/>
            <person name="Purnelle B."/>
            <person name="Bent E."/>
            <person name="Johnson S."/>
            <person name="Tacon D."/>
            <person name="Jesse T."/>
            <person name="Heijnen L."/>
            <person name="Schwarz S."/>
            <person name="Scholler P."/>
            <person name="Heber S."/>
            <person name="Francs P."/>
            <person name="Bielke C."/>
            <person name="Frishman D."/>
            <person name="Haase D."/>
            <person name="Lemcke K."/>
            <person name="Mewes H.W."/>
            <person name="Stocker S."/>
            <person name="Zaccaria P."/>
            <person name="Bevan M."/>
            <person name="Wilson R.K."/>
            <person name="de la Bastide M."/>
            <person name="Habermann K."/>
            <person name="Parnell L."/>
            <person name="Dedhia N."/>
            <person name="Gnoj L."/>
            <person name="Schutz K."/>
            <person name="Huang E."/>
            <person name="Spiegel L."/>
            <person name="Sehkon M."/>
            <person name="Murray J."/>
            <person name="Sheet P."/>
            <person name="Cordes M."/>
            <person name="Abu-Threideh J."/>
            <person name="Stoneking T."/>
            <person name="Kalicki J."/>
            <person name="Graves T."/>
            <person name="Harmon G."/>
            <person name="Edwards J."/>
            <person name="Latreille P."/>
            <person name="Courtney L."/>
            <person name="Cloud J."/>
            <person name="Abbott A."/>
            <person name="Scott K."/>
            <person name="Johnson D."/>
            <person name="Minx P."/>
            <person name="Bentley D."/>
            <person name="Fulton B."/>
            <person name="Miller N."/>
            <person name="Greco T."/>
            <person name="Kemp K."/>
            <person name="Kramer J."/>
            <person name="Fulton L."/>
            <person name="Mardis E."/>
            <person name="Dante M."/>
            <person name="Pepin K."/>
            <person name="Hillier L."/>
            <person name="Nelson J."/>
            <person name="Spieth J."/>
            <person name="Ryan E."/>
            <person name="Andrews S."/>
            <person name="Geisel C."/>
            <person name="Layman D."/>
            <person name="Du H."/>
            <person name="Ali J."/>
            <person name="Berghoff A."/>
            <person name="Jones K."/>
            <person name="Drone K."/>
            <person name="Cotton M."/>
            <person name="Joshu C."/>
            <person name="Antonoiu B."/>
            <person name="Zidanic M."/>
            <person name="Strong C."/>
            <person name="Sun H."/>
            <person name="Lamar B."/>
            <person name="Yordan C."/>
            <person name="Ma P."/>
            <person name="Zhong J."/>
            <person name="Preston R."/>
            <person name="Vil D."/>
            <person name="Shekher M."/>
            <person name="Matero A."/>
            <person name="Shah R."/>
            <person name="Swaby I.K."/>
            <person name="O'Shaughnessy A."/>
            <person name="Rodriguez M."/>
            <person name="Hoffmann J."/>
            <person name="Till S."/>
            <person name="Granat S."/>
            <person name="Shohdy N."/>
            <person name="Hasegawa A."/>
            <person name="Hameed A."/>
            <person name="Lodhi M."/>
            <person name="Johnson A."/>
            <person name="Chen E."/>
            <person name="Marra M."/>
            <person name="Martienssen R."/>
            <person name="McCombie W.R."/>
        </authorList>
    </citation>
    <scope>NUCLEOTIDE SEQUENCE [LARGE SCALE GENOMIC DNA]</scope>
    <source>
        <strain>cv. Columbia</strain>
    </source>
</reference>
<dbReference type="PIR" id="T01464">
    <property type="entry name" value="T01464"/>
</dbReference>
<dbReference type="Pfam" id="PF03004">
    <property type="entry name" value="Transposase_24"/>
    <property type="match status" value="1"/>
</dbReference>